<dbReference type="SMART" id="SM00450">
    <property type="entry name" value="RHOD"/>
    <property type="match status" value="1"/>
</dbReference>
<dbReference type="GO" id="GO:0004792">
    <property type="term" value="F:thiosulfate-cyanide sulfurtransferase activity"/>
    <property type="evidence" value="ECO:0007669"/>
    <property type="project" value="InterPro"/>
</dbReference>
<organism evidence="3 4">
    <name type="scientific">Paracoccus chinensis</name>
    <dbReference type="NCBI Taxonomy" id="525640"/>
    <lineage>
        <taxon>Bacteria</taxon>
        <taxon>Pseudomonadati</taxon>
        <taxon>Pseudomonadota</taxon>
        <taxon>Alphaproteobacteria</taxon>
        <taxon>Rhodobacterales</taxon>
        <taxon>Paracoccaceae</taxon>
        <taxon>Paracoccus</taxon>
    </lineage>
</organism>
<dbReference type="GO" id="GO:0002098">
    <property type="term" value="P:tRNA wobble uridine modification"/>
    <property type="evidence" value="ECO:0007669"/>
    <property type="project" value="InterPro"/>
</dbReference>
<dbReference type="InterPro" id="IPR001307">
    <property type="entry name" value="Thiosulphate_STrfase_CS"/>
</dbReference>
<dbReference type="Pfam" id="PF26341">
    <property type="entry name" value="AAA_SelU"/>
    <property type="match status" value="1"/>
</dbReference>
<name>A0A1G9GHP9_9RHOB</name>
<dbReference type="Gene3D" id="3.40.250.10">
    <property type="entry name" value="Rhodanese-like domain"/>
    <property type="match status" value="1"/>
</dbReference>
<dbReference type="EMBL" id="FNGE01000005">
    <property type="protein sequence ID" value="SDL00204.1"/>
    <property type="molecule type" value="Genomic_DNA"/>
</dbReference>
<protein>
    <submittedName>
        <fullName evidence="3">tRNA 2-selenouridine synthase</fullName>
    </submittedName>
</protein>
<dbReference type="SUPFAM" id="SSF52821">
    <property type="entry name" value="Rhodanese/Cell cycle control phosphatase"/>
    <property type="match status" value="1"/>
</dbReference>
<dbReference type="InterPro" id="IPR017582">
    <property type="entry name" value="SelU"/>
</dbReference>
<proteinExistence type="predicted"/>
<evidence type="ECO:0000313" key="4">
    <source>
        <dbReference type="Proteomes" id="UP000199555"/>
    </source>
</evidence>
<dbReference type="STRING" id="525640.SAMN04487971_10584"/>
<dbReference type="Pfam" id="PF00581">
    <property type="entry name" value="Rhodanese"/>
    <property type="match status" value="1"/>
</dbReference>
<dbReference type="RefSeq" id="WP_245688710.1">
    <property type="nucleotide sequence ID" value="NZ_FNGE01000005.1"/>
</dbReference>
<dbReference type="NCBIfam" id="TIGR03167">
    <property type="entry name" value="tRNA_sel_U_synt"/>
    <property type="match status" value="1"/>
</dbReference>
<gene>
    <name evidence="3" type="ORF">SAMN04487971_10584</name>
</gene>
<keyword evidence="4" id="KW-1185">Reference proteome</keyword>
<evidence type="ECO:0000256" key="1">
    <source>
        <dbReference type="ARBA" id="ARBA00023266"/>
    </source>
</evidence>
<dbReference type="PANTHER" id="PTHR30401:SF0">
    <property type="entry name" value="TRNA 2-SELENOURIDINE SYNTHASE"/>
    <property type="match status" value="1"/>
</dbReference>
<dbReference type="NCBIfam" id="NF008752">
    <property type="entry name" value="PRK11784.1-4"/>
    <property type="match status" value="1"/>
</dbReference>
<dbReference type="InterPro" id="IPR001763">
    <property type="entry name" value="Rhodanese-like_dom"/>
</dbReference>
<sequence>MTSLSDLAKAGFDTIIDARSPSEYAEDHLPGAINLPVLDDAQRAEVGTIYKQVSPFQARKIGGAIAAANVARHVAGPLADRDGGWRPLVYCWRGGQRSGAFSTILAQIGWRTSRLEGGWKSWRALVLRQVQDLGPPSPLVVLDGNTGSAKTEILARLAQRGVQVIDLEGLANHRGSLFGGMPGGQPAQKLFESRLAMALAALDPSRPAVVEAESSRIGDLAVPRAMWQALCAAPRLRLEVPLAARAIYTAQAYADAVAEPGRVEASVARLAPQHPAERIAAWRGMAQRADWVSLAEELMREHYDPRYEKHRARHGENERETIPVARLTGDGLEAAAAAVEAAVGRLALVGETAAGQTDPQP</sequence>
<feature type="domain" description="Rhodanese" evidence="2">
    <location>
        <begin position="9"/>
        <end position="131"/>
    </location>
</feature>
<evidence type="ECO:0000259" key="2">
    <source>
        <dbReference type="PROSITE" id="PS50206"/>
    </source>
</evidence>
<dbReference type="GO" id="GO:0043828">
    <property type="term" value="F:tRNA 2-selenouridine synthase activity"/>
    <property type="evidence" value="ECO:0007669"/>
    <property type="project" value="InterPro"/>
</dbReference>
<dbReference type="PROSITE" id="PS00380">
    <property type="entry name" value="RHODANESE_1"/>
    <property type="match status" value="1"/>
</dbReference>
<keyword evidence="1" id="KW-0711">Selenium</keyword>
<reference evidence="4" key="1">
    <citation type="submission" date="2016-10" db="EMBL/GenBank/DDBJ databases">
        <authorList>
            <person name="Varghese N."/>
            <person name="Submissions S."/>
        </authorList>
    </citation>
    <scope>NUCLEOTIDE SEQUENCE [LARGE SCALE GENOMIC DNA]</scope>
    <source>
        <strain evidence="4">CGMCC 1.7655</strain>
    </source>
</reference>
<accession>A0A1G9GHP9</accession>
<dbReference type="PROSITE" id="PS50206">
    <property type="entry name" value="RHODANESE_3"/>
    <property type="match status" value="1"/>
</dbReference>
<dbReference type="NCBIfam" id="NF008750">
    <property type="entry name" value="PRK11784.1-2"/>
    <property type="match status" value="1"/>
</dbReference>
<dbReference type="AlphaFoldDB" id="A0A1G9GHP9"/>
<dbReference type="PANTHER" id="PTHR30401">
    <property type="entry name" value="TRNA 2-SELENOURIDINE SYNTHASE"/>
    <property type="match status" value="1"/>
</dbReference>
<dbReference type="InterPro" id="IPR058840">
    <property type="entry name" value="AAA_SelU"/>
</dbReference>
<dbReference type="InterPro" id="IPR036873">
    <property type="entry name" value="Rhodanese-like_dom_sf"/>
</dbReference>
<evidence type="ECO:0000313" key="3">
    <source>
        <dbReference type="EMBL" id="SDL00204.1"/>
    </source>
</evidence>
<dbReference type="Proteomes" id="UP000199555">
    <property type="component" value="Unassembled WGS sequence"/>
</dbReference>